<evidence type="ECO:0000259" key="1">
    <source>
        <dbReference type="Pfam" id="PF10592"/>
    </source>
</evidence>
<reference evidence="2" key="1">
    <citation type="submission" date="2020-08" db="EMBL/GenBank/DDBJ databases">
        <title>Genome public.</title>
        <authorList>
            <person name="Liu C."/>
            <person name="Sun Q."/>
        </authorList>
    </citation>
    <scope>NUCLEOTIDE SEQUENCE</scope>
    <source>
        <strain evidence="2">BX8</strain>
    </source>
</reference>
<evidence type="ECO:0000313" key="3">
    <source>
        <dbReference type="Proteomes" id="UP000659630"/>
    </source>
</evidence>
<dbReference type="EMBL" id="JACONZ010000001">
    <property type="protein sequence ID" value="MBC5580555.1"/>
    <property type="molecule type" value="Genomic_DNA"/>
</dbReference>
<gene>
    <name evidence="2" type="ORF">H8S23_03455</name>
</gene>
<dbReference type="RefSeq" id="WP_186886900.1">
    <property type="nucleotide sequence ID" value="NZ_JACONZ010000001.1"/>
</dbReference>
<dbReference type="AlphaFoldDB" id="A0A923I587"/>
<keyword evidence="3" id="KW-1185">Reference proteome</keyword>
<organism evidence="2 3">
    <name type="scientific">Anaerofilum hominis</name>
    <dbReference type="NCBI Taxonomy" id="2763016"/>
    <lineage>
        <taxon>Bacteria</taxon>
        <taxon>Bacillati</taxon>
        <taxon>Bacillota</taxon>
        <taxon>Clostridia</taxon>
        <taxon>Eubacteriales</taxon>
        <taxon>Oscillospiraceae</taxon>
        <taxon>Anaerofilum</taxon>
    </lineage>
</organism>
<feature type="domain" description="Abortive phage infection protein C-terminal" evidence="1">
    <location>
        <begin position="46"/>
        <end position="364"/>
    </location>
</feature>
<evidence type="ECO:0000313" key="2">
    <source>
        <dbReference type="EMBL" id="MBC5580555.1"/>
    </source>
</evidence>
<sequence length="392" mass="45231">MPKFEMHAREFKTMRDPNRKPGGHTKYICYLDTATLPSELQNWSKTNPRDQKMTTATAKAIRTSLLENDEFHELNRGLLFSVESVKYDNRNETLTVEMANDDVHGNIDGGHTLRAIYEAKKSGQPLEGRYVFAEFFVGLKSPVELAAARNTSVAVDLKSQEELKRSFDTLKKILAPFPFENRIAYRMNQHWGEKIPVIDVREIITILNMFNQNLYPIRGKEGLSGEGQPIQSYTGKEISLTRFLGQGKEPRERILCNMQPVVSDIFRLWETVECEFPQKVKNNKRLYGAKKYSQYKNNEIVGHSMLYQAELRYLVPKGILYPVVGAFRALIQVDESTGAYSWKKDPCGVWQELGDRLAQIVWDEKEENPEYLGKSRNLWSNLFKEVLLYTLV</sequence>
<proteinExistence type="predicted"/>
<protein>
    <submittedName>
        <fullName evidence="2">AIPR family protein</fullName>
    </submittedName>
</protein>
<dbReference type="InterPro" id="IPR018891">
    <property type="entry name" value="AIPR_C"/>
</dbReference>
<name>A0A923I587_9FIRM</name>
<dbReference type="Proteomes" id="UP000659630">
    <property type="component" value="Unassembled WGS sequence"/>
</dbReference>
<accession>A0A923I587</accession>
<comment type="caution">
    <text evidence="2">The sequence shown here is derived from an EMBL/GenBank/DDBJ whole genome shotgun (WGS) entry which is preliminary data.</text>
</comment>
<dbReference type="Pfam" id="PF10592">
    <property type="entry name" value="AIPR"/>
    <property type="match status" value="1"/>
</dbReference>